<dbReference type="GO" id="GO:0045892">
    <property type="term" value="P:negative regulation of DNA-templated transcription"/>
    <property type="evidence" value="ECO:0007669"/>
    <property type="project" value="InterPro"/>
</dbReference>
<dbReference type="PANTHER" id="PTHR14224:SF94">
    <property type="entry name" value="PRAME FAMILY MEMBER 12"/>
    <property type="match status" value="1"/>
</dbReference>
<dbReference type="OrthoDB" id="9709435at2759"/>
<keyword evidence="4" id="KW-1185">Reference proteome</keyword>
<dbReference type="Gene3D" id="3.80.10.10">
    <property type="entry name" value="Ribonuclease Inhibitor"/>
    <property type="match status" value="1"/>
</dbReference>
<dbReference type="GO" id="GO:0043066">
    <property type="term" value="P:negative regulation of apoptotic process"/>
    <property type="evidence" value="ECO:0007669"/>
    <property type="project" value="InterPro"/>
</dbReference>
<dbReference type="Proteomes" id="UP000081671">
    <property type="component" value="Unplaced"/>
</dbReference>
<dbReference type="SUPFAM" id="SSF52047">
    <property type="entry name" value="RNI-like"/>
    <property type="match status" value="1"/>
</dbReference>
<dbReference type="GO" id="GO:0008284">
    <property type="term" value="P:positive regulation of cell population proliferation"/>
    <property type="evidence" value="ECO:0007669"/>
    <property type="project" value="InterPro"/>
</dbReference>
<dbReference type="GO" id="GO:0045596">
    <property type="term" value="P:negative regulation of cell differentiation"/>
    <property type="evidence" value="ECO:0007669"/>
    <property type="project" value="InterPro"/>
</dbReference>
<accession>A0A1S3GHL0</accession>
<protein>
    <submittedName>
        <fullName evidence="5">PRAME family member 12-like</fullName>
    </submittedName>
</protein>
<dbReference type="InterPro" id="IPR026271">
    <property type="entry name" value="PRAME"/>
</dbReference>
<evidence type="ECO:0000256" key="2">
    <source>
        <dbReference type="ARBA" id="ARBA00022614"/>
    </source>
</evidence>
<proteinExistence type="inferred from homology"/>
<dbReference type="AlphaFoldDB" id="A0A1S3GHL0"/>
<evidence type="ECO:0000256" key="1">
    <source>
        <dbReference type="ARBA" id="ARBA00009608"/>
    </source>
</evidence>
<dbReference type="KEGG" id="dord:105997567"/>
<sequence>MGDQALPTLVQLAAQSLLEKQALAISALEDLPCDLFPLLFMEALKRKCTKVLKAMVQAWPFPCLPLGALMKKTLDMGTLKIALSGLNMLLAQKDWPRRCKLQVLDLRKENQSFWNVQPQAVSTDCGPPPLKKRRNDLMEFRPEPGEKQVLKVTVDLCLELCDLDEPQTYLFEWAKKKKGLVQLCCKKLQLWEHCNCTVKEWHPYHLLDIMELLHLEDLELHYPWSLSSLAVFAFQLSEMRNLHKLFLSHIYIPVQMTSKEQKQRIGVFLTHLGKLDCLRQLHMDHVAFLKGNLQEVLRCLKTPLESLSISYCQLLISDFKCLPMCPNIAKLKHLHLKAIVLTCPKALQQLLENVASTLETLDLKNCKMSDSLITAILPALSRCTQLTKVCFYGNNISMPVLKNLIQHTAQLSQLTEEMYPVPLESYDEPDALRAELGSQYCTELMNMLRNLREPQKVSFSVDQCPECGYSCYYDMDCLLNCQMSD</sequence>
<dbReference type="GeneID" id="105997567"/>
<comment type="similarity">
    <text evidence="1">Belongs to the PRAME family.</text>
</comment>
<dbReference type="RefSeq" id="XP_012887497.1">
    <property type="nucleotide sequence ID" value="XM_013032043.1"/>
</dbReference>
<dbReference type="PIRSF" id="PIRSF038286">
    <property type="entry name" value="PRAME"/>
    <property type="match status" value="1"/>
</dbReference>
<name>A0A1S3GHL0_DIPOR</name>
<dbReference type="FunCoup" id="A0A1S3GHL0">
    <property type="interactions" value="17"/>
</dbReference>
<dbReference type="InterPro" id="IPR032675">
    <property type="entry name" value="LRR_dom_sf"/>
</dbReference>
<dbReference type="GO" id="GO:0005737">
    <property type="term" value="C:cytoplasm"/>
    <property type="evidence" value="ECO:0007669"/>
    <property type="project" value="TreeGrafter"/>
</dbReference>
<evidence type="ECO:0000256" key="3">
    <source>
        <dbReference type="ARBA" id="ARBA00022737"/>
    </source>
</evidence>
<organism evidence="4 5">
    <name type="scientific">Dipodomys ordii</name>
    <name type="common">Ord's kangaroo rat</name>
    <dbReference type="NCBI Taxonomy" id="10020"/>
    <lineage>
        <taxon>Eukaryota</taxon>
        <taxon>Metazoa</taxon>
        <taxon>Chordata</taxon>
        <taxon>Craniata</taxon>
        <taxon>Vertebrata</taxon>
        <taxon>Euteleostomi</taxon>
        <taxon>Mammalia</taxon>
        <taxon>Eutheria</taxon>
        <taxon>Euarchontoglires</taxon>
        <taxon>Glires</taxon>
        <taxon>Rodentia</taxon>
        <taxon>Castorimorpha</taxon>
        <taxon>Heteromyidae</taxon>
        <taxon>Dipodomyinae</taxon>
        <taxon>Dipodomys</taxon>
    </lineage>
</organism>
<gene>
    <name evidence="5" type="primary">LOC105997567</name>
</gene>
<dbReference type="InterPro" id="IPR050694">
    <property type="entry name" value="LRRC14/PRAME"/>
</dbReference>
<keyword evidence="2" id="KW-0433">Leucine-rich repeat</keyword>
<keyword evidence="3" id="KW-0677">Repeat</keyword>
<reference evidence="5" key="1">
    <citation type="submission" date="2025-08" db="UniProtKB">
        <authorList>
            <consortium name="RefSeq"/>
        </authorList>
    </citation>
    <scope>IDENTIFICATION</scope>
    <source>
        <tissue evidence="5">Kidney</tissue>
    </source>
</reference>
<evidence type="ECO:0000313" key="5">
    <source>
        <dbReference type="RefSeq" id="XP_012887497.1"/>
    </source>
</evidence>
<dbReference type="InParanoid" id="A0A1S3GHL0"/>
<evidence type="ECO:0000313" key="4">
    <source>
        <dbReference type="Proteomes" id="UP000081671"/>
    </source>
</evidence>
<dbReference type="PANTHER" id="PTHR14224">
    <property type="entry name" value="SIMILAR TO PREFERENTIALLY EXPRESSED ANTIGEN IN MELANOMA-LIKE 3"/>
    <property type="match status" value="1"/>
</dbReference>